<proteinExistence type="predicted"/>
<name>A0ABU4H419_9MICO</name>
<sequence>MRDAETCAAISDVLTILFNTEAAVRDGRMEAHEQRSWDRLAARIMDRTPVSGETALSQTVADLQQSILDSVPGALGTTLTGTDAWATALPTIREQCIQAGAELSTEGFVGG</sequence>
<evidence type="ECO:0000313" key="1">
    <source>
        <dbReference type="EMBL" id="MDW4574081.1"/>
    </source>
</evidence>
<dbReference type="Proteomes" id="UP001283109">
    <property type="component" value="Unassembled WGS sequence"/>
</dbReference>
<keyword evidence="2" id="KW-1185">Reference proteome</keyword>
<accession>A0ABU4H419</accession>
<dbReference type="RefSeq" id="WP_318354582.1">
    <property type="nucleotide sequence ID" value="NZ_JAWQEV010000005.1"/>
</dbReference>
<organism evidence="1 2">
    <name type="scientific">Microbacterium arthrosphaerae</name>
    <dbReference type="NCBI Taxonomy" id="792652"/>
    <lineage>
        <taxon>Bacteria</taxon>
        <taxon>Bacillati</taxon>
        <taxon>Actinomycetota</taxon>
        <taxon>Actinomycetes</taxon>
        <taxon>Micrococcales</taxon>
        <taxon>Microbacteriaceae</taxon>
        <taxon>Microbacterium</taxon>
    </lineage>
</organism>
<protein>
    <recommendedName>
        <fullName evidence="3">DUF222 domain-containing protein</fullName>
    </recommendedName>
</protein>
<dbReference type="EMBL" id="JAWQEV010000005">
    <property type="protein sequence ID" value="MDW4574081.1"/>
    <property type="molecule type" value="Genomic_DNA"/>
</dbReference>
<reference evidence="1 2" key="1">
    <citation type="submission" date="2023-11" db="EMBL/GenBank/DDBJ databases">
        <title>Draft genome sequence of Microbacterium arthrosphaerae JCM 30492.</title>
        <authorList>
            <person name="Zhang G."/>
            <person name="Ding Y."/>
        </authorList>
    </citation>
    <scope>NUCLEOTIDE SEQUENCE [LARGE SCALE GENOMIC DNA]</scope>
    <source>
        <strain evidence="1 2">JCM 30492</strain>
    </source>
</reference>
<evidence type="ECO:0000313" key="2">
    <source>
        <dbReference type="Proteomes" id="UP001283109"/>
    </source>
</evidence>
<gene>
    <name evidence="1" type="ORF">R8Z58_14975</name>
</gene>
<comment type="caution">
    <text evidence="1">The sequence shown here is derived from an EMBL/GenBank/DDBJ whole genome shotgun (WGS) entry which is preliminary data.</text>
</comment>
<evidence type="ECO:0008006" key="3">
    <source>
        <dbReference type="Google" id="ProtNLM"/>
    </source>
</evidence>